<dbReference type="AlphaFoldDB" id="A0A645IX02"/>
<sequence length="40" mass="4421">MEALSKIVEERFEAMEDEDDDEDGCGCGCGCDDCAEEKKD</sequence>
<evidence type="ECO:0000313" key="1">
    <source>
        <dbReference type="EMBL" id="MPN55706.1"/>
    </source>
</evidence>
<accession>A0A645IX02</accession>
<reference evidence="1" key="1">
    <citation type="submission" date="2019-08" db="EMBL/GenBank/DDBJ databases">
        <authorList>
            <person name="Kucharzyk K."/>
            <person name="Murdoch R.W."/>
            <person name="Higgins S."/>
            <person name="Loffler F."/>
        </authorList>
    </citation>
    <scope>NUCLEOTIDE SEQUENCE</scope>
</reference>
<name>A0A645IX02_9ZZZZ</name>
<proteinExistence type="predicted"/>
<gene>
    <name evidence="1" type="ORF">SDC9_203390</name>
</gene>
<dbReference type="EMBL" id="VSSQ01125247">
    <property type="protein sequence ID" value="MPN55706.1"/>
    <property type="molecule type" value="Genomic_DNA"/>
</dbReference>
<organism evidence="1">
    <name type="scientific">bioreactor metagenome</name>
    <dbReference type="NCBI Taxonomy" id="1076179"/>
    <lineage>
        <taxon>unclassified sequences</taxon>
        <taxon>metagenomes</taxon>
        <taxon>ecological metagenomes</taxon>
    </lineage>
</organism>
<comment type="caution">
    <text evidence="1">The sequence shown here is derived from an EMBL/GenBank/DDBJ whole genome shotgun (WGS) entry which is preliminary data.</text>
</comment>
<protein>
    <submittedName>
        <fullName evidence="1">Uncharacterized protein</fullName>
    </submittedName>
</protein>